<proteinExistence type="predicted"/>
<evidence type="ECO:0008006" key="3">
    <source>
        <dbReference type="Google" id="ProtNLM"/>
    </source>
</evidence>
<accession>A0A1I3JKA5</accession>
<protein>
    <recommendedName>
        <fullName evidence="3">Transposase DDE domain-containing protein</fullName>
    </recommendedName>
</protein>
<dbReference type="AlphaFoldDB" id="A0A1I3JKA5"/>
<dbReference type="EMBL" id="FOQY01000004">
    <property type="protein sequence ID" value="SFI60709.1"/>
    <property type="molecule type" value="Genomic_DNA"/>
</dbReference>
<name>A0A1I3JKA5_9ACTN</name>
<organism evidence="1 2">
    <name type="scientific">Streptosporangium canum</name>
    <dbReference type="NCBI Taxonomy" id="324952"/>
    <lineage>
        <taxon>Bacteria</taxon>
        <taxon>Bacillati</taxon>
        <taxon>Actinomycetota</taxon>
        <taxon>Actinomycetes</taxon>
        <taxon>Streptosporangiales</taxon>
        <taxon>Streptosporangiaceae</taxon>
        <taxon>Streptosporangium</taxon>
    </lineage>
</organism>
<dbReference type="Proteomes" id="UP000199111">
    <property type="component" value="Unassembled WGS sequence"/>
</dbReference>
<sequence>MGLTPISSAICWTAQVSHDLDLYRQRNTVERRINKIKEWRGPAFRFGKPPESYLAGPHLRGAILRIRSLRPI</sequence>
<reference evidence="2" key="1">
    <citation type="submission" date="2016-10" db="EMBL/GenBank/DDBJ databases">
        <authorList>
            <person name="Varghese N."/>
            <person name="Submissions S."/>
        </authorList>
    </citation>
    <scope>NUCLEOTIDE SEQUENCE [LARGE SCALE GENOMIC DNA]</scope>
    <source>
        <strain evidence="2">CGMCC 4.2126</strain>
    </source>
</reference>
<evidence type="ECO:0000313" key="1">
    <source>
        <dbReference type="EMBL" id="SFI60709.1"/>
    </source>
</evidence>
<gene>
    <name evidence="1" type="ORF">SAMN05216275_10450</name>
</gene>
<evidence type="ECO:0000313" key="2">
    <source>
        <dbReference type="Proteomes" id="UP000199111"/>
    </source>
</evidence>
<keyword evidence="2" id="KW-1185">Reference proteome</keyword>